<feature type="domain" description="Pseudouridine synthase RsuA/RluA-like" evidence="6">
    <location>
        <begin position="87"/>
        <end position="238"/>
    </location>
</feature>
<organism evidence="8 9">
    <name type="scientific">Clostridium malenominatum</name>
    <dbReference type="NCBI Taxonomy" id="1539"/>
    <lineage>
        <taxon>Bacteria</taxon>
        <taxon>Bacillati</taxon>
        <taxon>Bacillota</taxon>
        <taxon>Clostridia</taxon>
        <taxon>Eubacteriales</taxon>
        <taxon>Clostridiaceae</taxon>
        <taxon>Clostridium</taxon>
    </lineage>
</organism>
<dbReference type="PROSITE" id="PS50889">
    <property type="entry name" value="S4"/>
    <property type="match status" value="1"/>
</dbReference>
<evidence type="ECO:0000313" key="9">
    <source>
        <dbReference type="Proteomes" id="UP001500339"/>
    </source>
</evidence>
<evidence type="ECO:0000256" key="2">
    <source>
        <dbReference type="ARBA" id="ARBA00010876"/>
    </source>
</evidence>
<evidence type="ECO:0000256" key="4">
    <source>
        <dbReference type="PROSITE-ProRule" id="PRU00182"/>
    </source>
</evidence>
<dbReference type="EC" id="5.4.99.-" evidence="5"/>
<dbReference type="InterPro" id="IPR020103">
    <property type="entry name" value="PsdUridine_synth_cat_dom_sf"/>
</dbReference>
<comment type="function">
    <text evidence="5">Responsible for synthesis of pseudouridine from uracil.</text>
</comment>
<evidence type="ECO:0000256" key="1">
    <source>
        <dbReference type="ARBA" id="ARBA00000073"/>
    </source>
</evidence>
<keyword evidence="3 5" id="KW-0413">Isomerase</keyword>
<dbReference type="InterPro" id="IPR002942">
    <property type="entry name" value="S4_RNA-bd"/>
</dbReference>
<dbReference type="PANTHER" id="PTHR21600">
    <property type="entry name" value="MITOCHONDRIAL RNA PSEUDOURIDINE SYNTHASE"/>
    <property type="match status" value="1"/>
</dbReference>
<sequence>MGSELNFSFEKDESILLNKYLKDVLKLSSRLIRGAIREDRIMVNGKVARLRYELKKGDLIQVFIQKEEEQNIEPEKMDLDIIYEDVDIIVINKSPGMVVHPTKRFQSGTLANGLLYYFKSKGENCIVRLVSRLDMDTSGLILIAKNQYSHMALAREMSGESFKKGYMAVAHNKLSPNEGTMDYPIYRVGEGTIKRVIDPRGQESITHYKVIEEYEKGSLIQLRLETGRTHQIRVHLSHIGNPLYGDILYGEAYDDSSLISRQALHANTLSFPHPRTGKIINLECGLPKDIKNLIEKLKNS</sequence>
<comment type="similarity">
    <text evidence="2 5">Belongs to the pseudouridine synthase RluA family.</text>
</comment>
<feature type="domain" description="RNA-binding S4" evidence="7">
    <location>
        <begin position="17"/>
        <end position="60"/>
    </location>
</feature>
<keyword evidence="4" id="KW-0694">RNA-binding</keyword>
<evidence type="ECO:0000256" key="3">
    <source>
        <dbReference type="ARBA" id="ARBA00023235"/>
    </source>
</evidence>
<gene>
    <name evidence="8" type="ORF">GCM10008905_05840</name>
</gene>
<dbReference type="RefSeq" id="WP_343766425.1">
    <property type="nucleotide sequence ID" value="NZ_BAAACF010000001.1"/>
</dbReference>
<protein>
    <recommendedName>
        <fullName evidence="5">Pseudouridine synthase</fullName>
        <ecNumber evidence="5">5.4.99.-</ecNumber>
    </recommendedName>
</protein>
<evidence type="ECO:0000259" key="6">
    <source>
        <dbReference type="Pfam" id="PF00849"/>
    </source>
</evidence>
<proteinExistence type="inferred from homology"/>
<evidence type="ECO:0000313" key="8">
    <source>
        <dbReference type="EMBL" id="GAA0718725.1"/>
    </source>
</evidence>
<accession>A0ABP3TYU2</accession>
<evidence type="ECO:0000256" key="5">
    <source>
        <dbReference type="RuleBase" id="RU362028"/>
    </source>
</evidence>
<comment type="caution">
    <text evidence="8">The sequence shown here is derived from an EMBL/GenBank/DDBJ whole genome shotgun (WGS) entry which is preliminary data.</text>
</comment>
<dbReference type="InterPro" id="IPR036986">
    <property type="entry name" value="S4_RNA-bd_sf"/>
</dbReference>
<dbReference type="SUPFAM" id="SSF55174">
    <property type="entry name" value="Alpha-L RNA-binding motif"/>
    <property type="match status" value="1"/>
</dbReference>
<dbReference type="CDD" id="cd00165">
    <property type="entry name" value="S4"/>
    <property type="match status" value="1"/>
</dbReference>
<dbReference type="SUPFAM" id="SSF55120">
    <property type="entry name" value="Pseudouridine synthase"/>
    <property type="match status" value="1"/>
</dbReference>
<dbReference type="EMBL" id="BAAACF010000001">
    <property type="protein sequence ID" value="GAA0718725.1"/>
    <property type="molecule type" value="Genomic_DNA"/>
</dbReference>
<dbReference type="Gene3D" id="3.10.290.10">
    <property type="entry name" value="RNA-binding S4 domain"/>
    <property type="match status" value="1"/>
</dbReference>
<comment type="catalytic activity">
    <reaction evidence="1 5">
        <text>a uridine in RNA = a pseudouridine in RNA</text>
        <dbReference type="Rhea" id="RHEA:48348"/>
        <dbReference type="Rhea" id="RHEA-COMP:12068"/>
        <dbReference type="Rhea" id="RHEA-COMP:12069"/>
        <dbReference type="ChEBI" id="CHEBI:65314"/>
        <dbReference type="ChEBI" id="CHEBI:65315"/>
    </reaction>
</comment>
<dbReference type="CDD" id="cd02869">
    <property type="entry name" value="PseudoU_synth_RluA_like"/>
    <property type="match status" value="1"/>
</dbReference>
<keyword evidence="9" id="KW-1185">Reference proteome</keyword>
<dbReference type="Proteomes" id="UP001500339">
    <property type="component" value="Unassembled WGS sequence"/>
</dbReference>
<dbReference type="InterPro" id="IPR050188">
    <property type="entry name" value="RluA_PseudoU_synthase"/>
</dbReference>
<evidence type="ECO:0000259" key="7">
    <source>
        <dbReference type="Pfam" id="PF01479"/>
    </source>
</evidence>
<reference evidence="9" key="1">
    <citation type="journal article" date="2019" name="Int. J. Syst. Evol. Microbiol.">
        <title>The Global Catalogue of Microorganisms (GCM) 10K type strain sequencing project: providing services to taxonomists for standard genome sequencing and annotation.</title>
        <authorList>
            <consortium name="The Broad Institute Genomics Platform"/>
            <consortium name="The Broad Institute Genome Sequencing Center for Infectious Disease"/>
            <person name="Wu L."/>
            <person name="Ma J."/>
        </authorList>
    </citation>
    <scope>NUCLEOTIDE SEQUENCE [LARGE SCALE GENOMIC DNA]</scope>
    <source>
        <strain evidence="9">JCM 1405</strain>
    </source>
</reference>
<dbReference type="InterPro" id="IPR006145">
    <property type="entry name" value="PsdUridine_synth_RsuA/RluA"/>
</dbReference>
<dbReference type="PANTHER" id="PTHR21600:SF44">
    <property type="entry name" value="RIBOSOMAL LARGE SUBUNIT PSEUDOURIDINE SYNTHASE D"/>
    <property type="match status" value="1"/>
</dbReference>
<dbReference type="Pfam" id="PF00849">
    <property type="entry name" value="PseudoU_synth_2"/>
    <property type="match status" value="1"/>
</dbReference>
<dbReference type="Gene3D" id="3.30.2350.10">
    <property type="entry name" value="Pseudouridine synthase"/>
    <property type="match status" value="1"/>
</dbReference>
<dbReference type="Pfam" id="PF01479">
    <property type="entry name" value="S4"/>
    <property type="match status" value="1"/>
</dbReference>
<name>A0ABP3TYU2_9CLOT</name>
<dbReference type="InterPro" id="IPR006225">
    <property type="entry name" value="PsdUridine_synth_RluC/D"/>
</dbReference>
<dbReference type="NCBIfam" id="TIGR00005">
    <property type="entry name" value="rluA_subfam"/>
    <property type="match status" value="1"/>
</dbReference>